<feature type="compositionally biased region" description="Polar residues" evidence="16">
    <location>
        <begin position="211"/>
        <end position="229"/>
    </location>
</feature>
<evidence type="ECO:0000256" key="2">
    <source>
        <dbReference type="ARBA" id="ARBA00001946"/>
    </source>
</evidence>
<keyword evidence="10" id="KW-0479">Metal-binding</keyword>
<keyword evidence="12 17" id="KW-1133">Transmembrane helix</keyword>
<sequence length="261" mass="29354">MDLIDQVIKYESVIHEFDPYFNYRVTQYLTKNGIYDFWNWFDDRTWYPLGRVIGGTVYPGLTLTAGTLYWILNSLNIPLSVETVCVFTAPIFSAFASWATYLLTKEVKGAGAGLTAAVLLAMVNYTAGSITFRPTLSINCKPSAELAYSQQQKSAETPLNLVPFHICDNLFFYRFCAVLFEVINSSQEEKEGICSRAQRHSLGGQREEPATLSTPKTKGQISGRNTNGNYKVKESPKQEEETTETNLPKINEQMNADITVH</sequence>
<feature type="compositionally biased region" description="Polar residues" evidence="16">
    <location>
        <begin position="244"/>
        <end position="261"/>
    </location>
</feature>
<comment type="catalytic activity">
    <reaction evidence="15">
        <text>a di-trans,poly-cis-dolichyl diphosphooligosaccharide + L-asparaginyl-[protein] = N(4)-(oligosaccharide-(1-&gt;4)-N-acetyl-beta-D-glucosaminyl-(1-&gt;4)-N-acetyl-beta-D-glucosaminyl)-L-asparaginyl-[protein] + a di-trans,poly-cis-dolichyl diphosphate + H(+)</text>
        <dbReference type="Rhea" id="RHEA:22980"/>
        <dbReference type="Rhea" id="RHEA-COMP:12804"/>
        <dbReference type="Rhea" id="RHEA-COMP:12805"/>
        <dbReference type="Rhea" id="RHEA-COMP:19506"/>
        <dbReference type="Rhea" id="RHEA-COMP:19509"/>
        <dbReference type="ChEBI" id="CHEBI:15378"/>
        <dbReference type="ChEBI" id="CHEBI:50347"/>
        <dbReference type="ChEBI" id="CHEBI:57497"/>
        <dbReference type="ChEBI" id="CHEBI:57570"/>
        <dbReference type="ChEBI" id="CHEBI:132529"/>
        <dbReference type="EC" id="2.4.99.18"/>
    </reaction>
</comment>
<evidence type="ECO:0000256" key="12">
    <source>
        <dbReference type="ARBA" id="ARBA00022989"/>
    </source>
</evidence>
<comment type="cofactor">
    <cofactor evidence="1">
        <name>Mn(2+)</name>
        <dbReference type="ChEBI" id="CHEBI:29035"/>
    </cofactor>
</comment>
<comment type="subcellular location">
    <subcellularLocation>
        <location evidence="3">Endomembrane system</location>
        <topology evidence="3">Multi-pass membrane protein</topology>
    </subcellularLocation>
</comment>
<protein>
    <recommendedName>
        <fullName evidence="6">dolichyl-diphosphooligosaccharide--protein glycotransferase</fullName>
        <ecNumber evidence="6">2.4.99.18</ecNumber>
    </recommendedName>
</protein>
<evidence type="ECO:0000256" key="14">
    <source>
        <dbReference type="ARBA" id="ARBA00023211"/>
    </source>
</evidence>
<comment type="pathway">
    <text evidence="4">Protein modification; protein glycosylation.</text>
</comment>
<evidence type="ECO:0000256" key="1">
    <source>
        <dbReference type="ARBA" id="ARBA00001936"/>
    </source>
</evidence>
<evidence type="ECO:0000259" key="18">
    <source>
        <dbReference type="Pfam" id="PF02516"/>
    </source>
</evidence>
<evidence type="ECO:0000313" key="19">
    <source>
        <dbReference type="EMBL" id="KAL0005834.1"/>
    </source>
</evidence>
<evidence type="ECO:0000256" key="9">
    <source>
        <dbReference type="ARBA" id="ARBA00022692"/>
    </source>
</evidence>
<keyword evidence="14" id="KW-0464">Manganese</keyword>
<evidence type="ECO:0000256" key="11">
    <source>
        <dbReference type="ARBA" id="ARBA00022842"/>
    </source>
</evidence>
<dbReference type="GO" id="GO:0046872">
    <property type="term" value="F:metal ion binding"/>
    <property type="evidence" value="ECO:0007669"/>
    <property type="project" value="UniProtKB-KW"/>
</dbReference>
<evidence type="ECO:0000256" key="5">
    <source>
        <dbReference type="ARBA" id="ARBA00010810"/>
    </source>
</evidence>
<dbReference type="EMBL" id="JAZDWU010000004">
    <property type="protein sequence ID" value="KAL0005834.1"/>
    <property type="molecule type" value="Genomic_DNA"/>
</dbReference>
<keyword evidence="20" id="KW-1185">Reference proteome</keyword>
<evidence type="ECO:0000256" key="4">
    <source>
        <dbReference type="ARBA" id="ARBA00004922"/>
    </source>
</evidence>
<feature type="transmembrane region" description="Helical" evidence="17">
    <location>
        <begin position="84"/>
        <end position="103"/>
    </location>
</feature>
<organism evidence="19 20">
    <name type="scientific">Lithocarpus litseifolius</name>
    <dbReference type="NCBI Taxonomy" id="425828"/>
    <lineage>
        <taxon>Eukaryota</taxon>
        <taxon>Viridiplantae</taxon>
        <taxon>Streptophyta</taxon>
        <taxon>Embryophyta</taxon>
        <taxon>Tracheophyta</taxon>
        <taxon>Spermatophyta</taxon>
        <taxon>Magnoliopsida</taxon>
        <taxon>eudicotyledons</taxon>
        <taxon>Gunneridae</taxon>
        <taxon>Pentapetalae</taxon>
        <taxon>rosids</taxon>
        <taxon>fabids</taxon>
        <taxon>Fagales</taxon>
        <taxon>Fagaceae</taxon>
        <taxon>Lithocarpus</taxon>
    </lineage>
</organism>
<keyword evidence="8" id="KW-0808">Transferase</keyword>
<dbReference type="GO" id="GO:0004579">
    <property type="term" value="F:dolichyl-diphosphooligosaccharide-protein glycotransferase activity"/>
    <property type="evidence" value="ECO:0007669"/>
    <property type="project" value="UniProtKB-EC"/>
</dbReference>
<feature type="domain" description="Oligosaccharyl transferase STT3 N-terminal" evidence="18">
    <location>
        <begin position="7"/>
        <end position="124"/>
    </location>
</feature>
<comment type="similarity">
    <text evidence="5">Belongs to the STT3 family.</text>
</comment>
<dbReference type="InterPro" id="IPR003674">
    <property type="entry name" value="Oligo_trans_STT3"/>
</dbReference>
<proteinExistence type="inferred from homology"/>
<dbReference type="Pfam" id="PF02516">
    <property type="entry name" value="STT3"/>
    <property type="match status" value="1"/>
</dbReference>
<dbReference type="GO" id="GO:0012505">
    <property type="term" value="C:endomembrane system"/>
    <property type="evidence" value="ECO:0007669"/>
    <property type="project" value="UniProtKB-SubCell"/>
</dbReference>
<dbReference type="EC" id="2.4.99.18" evidence="6"/>
<keyword evidence="7" id="KW-0328">Glycosyltransferase</keyword>
<evidence type="ECO:0000256" key="16">
    <source>
        <dbReference type="SAM" id="MobiDB-lite"/>
    </source>
</evidence>
<evidence type="ECO:0000256" key="10">
    <source>
        <dbReference type="ARBA" id="ARBA00022723"/>
    </source>
</evidence>
<keyword evidence="13 17" id="KW-0472">Membrane</keyword>
<evidence type="ECO:0000256" key="15">
    <source>
        <dbReference type="ARBA" id="ARBA00048829"/>
    </source>
</evidence>
<evidence type="ECO:0000313" key="20">
    <source>
        <dbReference type="Proteomes" id="UP001459277"/>
    </source>
</evidence>
<dbReference type="PANTHER" id="PTHR13872">
    <property type="entry name" value="DOLICHYL-DIPHOSPHOOLIGOSACCHARIDE--PROTEIN GLYCOSYLTRANSFERASE SUBUNIT"/>
    <property type="match status" value="1"/>
</dbReference>
<evidence type="ECO:0000256" key="8">
    <source>
        <dbReference type="ARBA" id="ARBA00022679"/>
    </source>
</evidence>
<comment type="cofactor">
    <cofactor evidence="2">
        <name>Mg(2+)</name>
        <dbReference type="ChEBI" id="CHEBI:18420"/>
    </cofactor>
</comment>
<feature type="transmembrane region" description="Helical" evidence="17">
    <location>
        <begin position="52"/>
        <end position="72"/>
    </location>
</feature>
<dbReference type="PANTHER" id="PTHR13872:SF48">
    <property type="entry name" value="DOLICHYL-DIPHOSPHOOLIGOSACCHARIDE--PROTEIN GLYCOSYLTRANSFERASE SUBUNIT STT3A"/>
    <property type="match status" value="1"/>
</dbReference>
<evidence type="ECO:0000256" key="3">
    <source>
        <dbReference type="ARBA" id="ARBA00004127"/>
    </source>
</evidence>
<evidence type="ECO:0000256" key="13">
    <source>
        <dbReference type="ARBA" id="ARBA00023136"/>
    </source>
</evidence>
<comment type="caution">
    <text evidence="19">The sequence shown here is derived from an EMBL/GenBank/DDBJ whole genome shotgun (WGS) entry which is preliminary data.</text>
</comment>
<dbReference type="GO" id="GO:0016020">
    <property type="term" value="C:membrane"/>
    <property type="evidence" value="ECO:0007669"/>
    <property type="project" value="InterPro"/>
</dbReference>
<name>A0AAW2D6C8_9ROSI</name>
<dbReference type="AlphaFoldDB" id="A0AAW2D6C8"/>
<reference evidence="19 20" key="1">
    <citation type="submission" date="2024-01" db="EMBL/GenBank/DDBJ databases">
        <title>A telomere-to-telomere, gap-free genome of sweet tea (Lithocarpus litseifolius).</title>
        <authorList>
            <person name="Zhou J."/>
        </authorList>
    </citation>
    <scope>NUCLEOTIDE SEQUENCE [LARGE SCALE GENOMIC DNA]</scope>
    <source>
        <strain evidence="19">Zhou-2022a</strain>
        <tissue evidence="19">Leaf</tissue>
    </source>
</reference>
<feature type="transmembrane region" description="Helical" evidence="17">
    <location>
        <begin position="109"/>
        <end position="127"/>
    </location>
</feature>
<accession>A0AAW2D6C8</accession>
<feature type="region of interest" description="Disordered" evidence="16">
    <location>
        <begin position="194"/>
        <end position="261"/>
    </location>
</feature>
<keyword evidence="9 17" id="KW-0812">Transmembrane</keyword>
<evidence type="ECO:0000256" key="17">
    <source>
        <dbReference type="SAM" id="Phobius"/>
    </source>
</evidence>
<keyword evidence="11" id="KW-0460">Magnesium</keyword>
<evidence type="ECO:0000256" key="7">
    <source>
        <dbReference type="ARBA" id="ARBA00022676"/>
    </source>
</evidence>
<evidence type="ECO:0000256" key="6">
    <source>
        <dbReference type="ARBA" id="ARBA00012605"/>
    </source>
</evidence>
<feature type="compositionally biased region" description="Basic and acidic residues" evidence="16">
    <location>
        <begin position="231"/>
        <end position="240"/>
    </location>
</feature>
<gene>
    <name evidence="19" type="ORF">SO802_013395</name>
</gene>
<dbReference type="Proteomes" id="UP001459277">
    <property type="component" value="Unassembled WGS sequence"/>
</dbReference>
<dbReference type="InterPro" id="IPR048307">
    <property type="entry name" value="STT3_N"/>
</dbReference>